<evidence type="ECO:0000259" key="3">
    <source>
        <dbReference type="PROSITE" id="PS50853"/>
    </source>
</evidence>
<dbReference type="CDD" id="cd00063">
    <property type="entry name" value="FN3"/>
    <property type="match status" value="1"/>
</dbReference>
<dbReference type="PANTHER" id="PTHR47351">
    <property type="entry name" value="CHITIN BIOSYNTHESIS PROTEIN CHS5"/>
    <property type="match status" value="1"/>
</dbReference>
<organism evidence="4 5">
    <name type="scientific">Colletotrichum gloeosporioides</name>
    <name type="common">Anthracnose fungus</name>
    <name type="synonym">Glomerella cingulata</name>
    <dbReference type="NCBI Taxonomy" id="474922"/>
    <lineage>
        <taxon>Eukaryota</taxon>
        <taxon>Fungi</taxon>
        <taxon>Dikarya</taxon>
        <taxon>Ascomycota</taxon>
        <taxon>Pezizomycotina</taxon>
        <taxon>Sordariomycetes</taxon>
        <taxon>Hypocreomycetidae</taxon>
        <taxon>Glomerellales</taxon>
        <taxon>Glomerellaceae</taxon>
        <taxon>Colletotrichum</taxon>
        <taxon>Colletotrichum gloeosporioides species complex</taxon>
    </lineage>
</organism>
<dbReference type="GeneID" id="69016464"/>
<dbReference type="GO" id="GO:0034044">
    <property type="term" value="C:exomer complex"/>
    <property type="evidence" value="ECO:0007669"/>
    <property type="project" value="TreeGrafter"/>
</dbReference>
<evidence type="ECO:0000259" key="2">
    <source>
        <dbReference type="PROSITE" id="PS50172"/>
    </source>
</evidence>
<dbReference type="SMART" id="SM00292">
    <property type="entry name" value="BRCT"/>
    <property type="match status" value="1"/>
</dbReference>
<dbReference type="InterPro" id="IPR031669">
    <property type="entry name" value="Fn3_2"/>
</dbReference>
<dbReference type="Pfam" id="PF12738">
    <property type="entry name" value="PTCB-BRCT"/>
    <property type="match status" value="1"/>
</dbReference>
<dbReference type="RefSeq" id="XP_045256524.1">
    <property type="nucleotide sequence ID" value="XM_045409279.1"/>
</dbReference>
<dbReference type="InterPro" id="IPR031673">
    <property type="entry name" value="Chs5_N"/>
</dbReference>
<evidence type="ECO:0000313" key="4">
    <source>
        <dbReference type="EMBL" id="KAF3797360.1"/>
    </source>
</evidence>
<dbReference type="GO" id="GO:0000747">
    <property type="term" value="P:conjugation with cellular fusion"/>
    <property type="evidence" value="ECO:0007669"/>
    <property type="project" value="TreeGrafter"/>
</dbReference>
<dbReference type="InterPro" id="IPR013783">
    <property type="entry name" value="Ig-like_fold"/>
</dbReference>
<evidence type="ECO:0000256" key="1">
    <source>
        <dbReference type="SAM" id="MobiDB-lite"/>
    </source>
</evidence>
<sequence>DIGPAPSTPASTTTMLVSLTVGKVDAGVTVLLTPDKRLIEFPSILLPPNISSGSIVDITVSRNLNSEGKTENAFRELQDRIYSAFGASAPTTPVLRCRNATQTSVVLEWDPIELATADLISLSLYRNGQKAGNIPRPLQMHSTKISGLAVDTDYTFHLVLRTTAGTFSSDKVVVRTHKMTDLSGITITTGIMPAATKEALAAAVDRIGAKIVDSVRIDTTHFVTTEGRGLAWEKAVETNIPVVRPEWVEACEKNGRILGVTKFYLDALRPVPSGDELQQAPTPPQPQQQSPQTQKELPSPPPGTSPENGDASSAKSPEEKPPAPKAEEEQQTAGDEEKEAEQKRIADQEEQKVRFEEKEEQNLAHRPKEEDDESSEKGKGDEDNPTGKPGASPDGASFENVAL</sequence>
<evidence type="ECO:0000313" key="5">
    <source>
        <dbReference type="Proteomes" id="UP000613401"/>
    </source>
</evidence>
<dbReference type="GO" id="GO:0046983">
    <property type="term" value="F:protein dimerization activity"/>
    <property type="evidence" value="ECO:0007669"/>
    <property type="project" value="InterPro"/>
</dbReference>
<feature type="compositionally biased region" description="Basic and acidic residues" evidence="1">
    <location>
        <begin position="340"/>
        <end position="382"/>
    </location>
</feature>
<dbReference type="SUPFAM" id="SSF52113">
    <property type="entry name" value="BRCT domain"/>
    <property type="match status" value="1"/>
</dbReference>
<dbReference type="GO" id="GO:0005802">
    <property type="term" value="C:trans-Golgi network"/>
    <property type="evidence" value="ECO:0007669"/>
    <property type="project" value="TreeGrafter"/>
</dbReference>
<dbReference type="InterPro" id="IPR036116">
    <property type="entry name" value="FN3_sf"/>
</dbReference>
<dbReference type="Pfam" id="PF16892">
    <property type="entry name" value="CHS5_N"/>
    <property type="match status" value="1"/>
</dbReference>
<dbReference type="Gene3D" id="3.40.50.10190">
    <property type="entry name" value="BRCT domain"/>
    <property type="match status" value="1"/>
</dbReference>
<name>A0A8H4FCV0_COLGL</name>
<feature type="compositionally biased region" description="Basic and acidic residues" evidence="1">
    <location>
        <begin position="316"/>
        <end position="328"/>
    </location>
</feature>
<dbReference type="InterPro" id="IPR036420">
    <property type="entry name" value="BRCT_dom_sf"/>
</dbReference>
<dbReference type="PROSITE" id="PS50172">
    <property type="entry name" value="BRCT"/>
    <property type="match status" value="1"/>
</dbReference>
<dbReference type="PROSITE" id="PS50853">
    <property type="entry name" value="FN3"/>
    <property type="match status" value="1"/>
</dbReference>
<dbReference type="CDD" id="cd13945">
    <property type="entry name" value="Chs5_N"/>
    <property type="match status" value="1"/>
</dbReference>
<comment type="caution">
    <text evidence="4">The sequence shown here is derived from an EMBL/GenBank/DDBJ whole genome shotgun (WGS) entry which is preliminary data.</text>
</comment>
<reference evidence="4" key="1">
    <citation type="journal article" date="2020" name="Phytopathology">
        <title>Genome sequence and comparative analysis of Colletotrichum gloeosporioides isolated from Liriodendron leaves.</title>
        <authorList>
            <person name="Fu F.F."/>
            <person name="Hao Z."/>
            <person name="Wang P."/>
            <person name="Lu Y."/>
            <person name="Xue L.J."/>
            <person name="Wei G."/>
            <person name="Tian Y."/>
            <person name="Baishi H."/>
            <person name="Xu H."/>
            <person name="Shi J."/>
            <person name="Cheng T."/>
            <person name="Wang G."/>
            <person name="Yi Y."/>
            <person name="Chen J."/>
        </authorList>
    </citation>
    <scope>NUCLEOTIDE SEQUENCE</scope>
    <source>
        <strain evidence="4">Lc1</strain>
    </source>
</reference>
<protein>
    <submittedName>
        <fullName evidence="4">Cell fusion protein cfr1</fullName>
    </submittedName>
</protein>
<proteinExistence type="predicted"/>
<dbReference type="AlphaFoldDB" id="A0A8H4FCV0"/>
<dbReference type="Gene3D" id="2.60.40.10">
    <property type="entry name" value="Immunoglobulins"/>
    <property type="match status" value="1"/>
</dbReference>
<feature type="domain" description="BRCT" evidence="2">
    <location>
        <begin position="177"/>
        <end position="265"/>
    </location>
</feature>
<dbReference type="Pfam" id="PF16893">
    <property type="entry name" value="fn3_2"/>
    <property type="match status" value="1"/>
</dbReference>
<dbReference type="GO" id="GO:0006893">
    <property type="term" value="P:Golgi to plasma membrane transport"/>
    <property type="evidence" value="ECO:0007669"/>
    <property type="project" value="TreeGrafter"/>
</dbReference>
<dbReference type="FunFam" id="2.60.40.10:FF:000453">
    <property type="entry name" value="Chitin biosynthesis protein CHS5"/>
    <property type="match status" value="1"/>
</dbReference>
<gene>
    <name evidence="4" type="ORF">GCG54_00009331</name>
</gene>
<dbReference type="EMBL" id="WVTB01000117">
    <property type="protein sequence ID" value="KAF3797360.1"/>
    <property type="molecule type" value="Genomic_DNA"/>
</dbReference>
<dbReference type="Gene3D" id="6.20.120.50">
    <property type="match status" value="1"/>
</dbReference>
<dbReference type="PANTHER" id="PTHR47351:SF1">
    <property type="entry name" value="CHITIN BIOSYNTHESIS PROTEIN CHS5"/>
    <property type="match status" value="1"/>
</dbReference>
<keyword evidence="5" id="KW-1185">Reference proteome</keyword>
<feature type="region of interest" description="Disordered" evidence="1">
    <location>
        <begin position="272"/>
        <end position="403"/>
    </location>
</feature>
<accession>A0A8H4FCV0</accession>
<dbReference type="SUPFAM" id="SSF49265">
    <property type="entry name" value="Fibronectin type III"/>
    <property type="match status" value="1"/>
</dbReference>
<dbReference type="InterPro" id="IPR001357">
    <property type="entry name" value="BRCT_dom"/>
</dbReference>
<feature type="non-terminal residue" evidence="4">
    <location>
        <position position="1"/>
    </location>
</feature>
<dbReference type="InterPro" id="IPR052827">
    <property type="entry name" value="CHS_Export/Cell_Fusion_Reg"/>
</dbReference>
<reference evidence="4" key="2">
    <citation type="submission" date="2020-03" db="EMBL/GenBank/DDBJ databases">
        <authorList>
            <person name="Fu F.-F."/>
            <person name="Chen J."/>
        </authorList>
    </citation>
    <scope>NUCLEOTIDE SEQUENCE</scope>
    <source>
        <strain evidence="4">Lc1</strain>
    </source>
</reference>
<feature type="domain" description="Fibronectin type-III" evidence="3">
    <location>
        <begin position="89"/>
        <end position="183"/>
    </location>
</feature>
<dbReference type="InterPro" id="IPR003961">
    <property type="entry name" value="FN3_dom"/>
</dbReference>
<dbReference type="Proteomes" id="UP000613401">
    <property type="component" value="Unassembled WGS sequence"/>
</dbReference>